<proteinExistence type="predicted"/>
<reference evidence="1" key="1">
    <citation type="journal article" date="2021" name="Environ. Microbiol.">
        <title>Gene family expansions and transcriptome signatures uncover fungal adaptations to wood decay.</title>
        <authorList>
            <person name="Hage H."/>
            <person name="Miyauchi S."/>
            <person name="Viragh M."/>
            <person name="Drula E."/>
            <person name="Min B."/>
            <person name="Chaduli D."/>
            <person name="Navarro D."/>
            <person name="Favel A."/>
            <person name="Norest M."/>
            <person name="Lesage-Meessen L."/>
            <person name="Balint B."/>
            <person name="Merenyi Z."/>
            <person name="de Eugenio L."/>
            <person name="Morin E."/>
            <person name="Martinez A.T."/>
            <person name="Baldrian P."/>
            <person name="Stursova M."/>
            <person name="Martinez M.J."/>
            <person name="Novotny C."/>
            <person name="Magnuson J.K."/>
            <person name="Spatafora J.W."/>
            <person name="Maurice S."/>
            <person name="Pangilinan J."/>
            <person name="Andreopoulos W."/>
            <person name="LaButti K."/>
            <person name="Hundley H."/>
            <person name="Na H."/>
            <person name="Kuo A."/>
            <person name="Barry K."/>
            <person name="Lipzen A."/>
            <person name="Henrissat B."/>
            <person name="Riley R."/>
            <person name="Ahrendt S."/>
            <person name="Nagy L.G."/>
            <person name="Grigoriev I.V."/>
            <person name="Martin F."/>
            <person name="Rosso M.N."/>
        </authorList>
    </citation>
    <scope>NUCLEOTIDE SEQUENCE</scope>
    <source>
        <strain evidence="1">CBS 384.51</strain>
    </source>
</reference>
<sequence length="1400" mass="152268">MADQIAALNAADPSLLTEQRICPGCKKAVVTENGGVVVAFGQSFFHIDCFRCAKCNNQVTADTNLLLLSDGSPVCSDCSYCCNVCGQPILDEAIMTGEDSYHAHCFNCRVCKKRIDELVFAKTSQGIYCMPCHNERVAKSRRREKEKKERERRAAAAAAAAGERPGSSGVPSTSEQRAITKSRSASAGSQSRTTPRSSEFPPGSTAQKGPSSATGTTSSAATSPNVKRHSGLLKGLPSSPAATRSPPPNSEPTRSLTTPLNNVENLSISSGDSSPKTLQKAKSYDDHQLNNTAQQQNADPTAQSTNGLLVPESTSSRKEKRRSINPALVMTFSSLPSEQTQNNPFNSAPNTPLHLHMDRPTTPSKQDFGHAPSPLREEVPNSLVSSPPSYARDIDTGKPLHISNLARLQSDALQDRPTINRSRSASSTEQPTNNTLLSGSSPLRSPMRMSFTLDRVPQRTTSRPEHRGDVDSGRSTPQLTADGWDASNGRSSSITRQRSFDSRHRHSSSSLGQTSRAASVSRPSSPAYRADVPRGIESGTDTEAESEETCVTDNTRVPDSLPPLPPKEAKGLKIGTRPPHLKLDTVEVELDDRPEVSQVDSEDFSEDFSHEEGALVESTSHSTYIAPALPPIRFSVVGSDFSDLLNTVGGSQDSVKALEAIAAKGGKANGVRISGSTPSPQPRTPTSDRTVLGDAVDVTPVQHRREPTTNGVRKEAQDSQHLTSDFPSRSGENARPSAEHSILRSVSSPDRGNATLPPKPTLPLQFRQRDRGASDASLAAPDGLATPAQITVTPPPEKTGHMRPEIADIVVRRLSEALKDSRDRGSSHVKVDMELLEAILSLLKQRLEESHDLKHRLDGVKRTSQQAMEGLTVAQTQYDKELRARRDAEAEIARLRVLLSGQAVRLAAASGETMRQEAQKQLSQELSDNLSNLERSLSQLRLQRDMALAEVEELSATKSTPSMVSDADGAARLSRALSVRFDNIKNQYQDELLPLTKEKEALSREIAELKAMRDAVLGETAAISARNEALAQLNAQYAYRTDGSVSDHGHESDKRDGSLDNPFISTSTTSSTAYSDESADQRWVKPSKAEIPEVQIGNTMRGKFRWPGSKAAPQSSGSKDQHAAPQDTKPKHNFQLISVLRVARCDHCGDKMWGSQYRCTVCNVAVHTRCGNLVHLPCTHQSTHEAPSASLAPVGPSMFGRDLAEQVRADSKDEDRVIPVIVEKCIDAVDALALEYEGIYRKTGGSSQSRTITQLFERGDYTSFDLKDSDRFNDICSVTSVLKNYFRSLPDPLLTFDLHEQFIAASTMKEAEPKTTTLKDLVTRLPPEHYNTTRALMLHLHRVSERSDSNLMHAQNLGVVFGPTLMRSRDPAAEFSDMAGKTLTVKWLVENAPSVFQPSS</sequence>
<keyword evidence="2" id="KW-1185">Reference proteome</keyword>
<accession>A0ACB8TSU7</accession>
<organism evidence="1 2">
    <name type="scientific">Irpex rosettiformis</name>
    <dbReference type="NCBI Taxonomy" id="378272"/>
    <lineage>
        <taxon>Eukaryota</taxon>
        <taxon>Fungi</taxon>
        <taxon>Dikarya</taxon>
        <taxon>Basidiomycota</taxon>
        <taxon>Agaricomycotina</taxon>
        <taxon>Agaricomycetes</taxon>
        <taxon>Polyporales</taxon>
        <taxon>Irpicaceae</taxon>
        <taxon>Irpex</taxon>
    </lineage>
</organism>
<comment type="caution">
    <text evidence="1">The sequence shown here is derived from an EMBL/GenBank/DDBJ whole genome shotgun (WGS) entry which is preliminary data.</text>
</comment>
<gene>
    <name evidence="1" type="ORF">BDY19DRAFT_997119</name>
</gene>
<protein>
    <submittedName>
        <fullName evidence="1">Uncharacterized protein</fullName>
    </submittedName>
</protein>
<evidence type="ECO:0000313" key="2">
    <source>
        <dbReference type="Proteomes" id="UP001055072"/>
    </source>
</evidence>
<dbReference type="EMBL" id="MU274935">
    <property type="protein sequence ID" value="KAI0085050.1"/>
    <property type="molecule type" value="Genomic_DNA"/>
</dbReference>
<name>A0ACB8TSU7_9APHY</name>
<evidence type="ECO:0000313" key="1">
    <source>
        <dbReference type="EMBL" id="KAI0085050.1"/>
    </source>
</evidence>
<dbReference type="Proteomes" id="UP001055072">
    <property type="component" value="Unassembled WGS sequence"/>
</dbReference>